<dbReference type="Proteomes" id="UP000314294">
    <property type="component" value="Unassembled WGS sequence"/>
</dbReference>
<dbReference type="OrthoDB" id="9989112at2759"/>
<dbReference type="CDD" id="cd00051">
    <property type="entry name" value="EFh"/>
    <property type="match status" value="1"/>
</dbReference>
<protein>
    <submittedName>
        <fullName evidence="4">Ras and EF-hand domain-containing protein</fullName>
    </submittedName>
</protein>
<dbReference type="EMBL" id="SRLO01000053">
    <property type="protein sequence ID" value="TNN80674.1"/>
    <property type="molecule type" value="Genomic_DNA"/>
</dbReference>
<sequence length="157" mass="17733">MSEAQQSLLISLFHTYDVDNSGRIEKPEFWTICQELHVPSGEADGIFDQLDVDNDGSVTLEEFISGFRDREQQKIPPEEVKASVKENEFSNNKEYVRWDIKVTHTAASQSGQLTTGELFGGDYTAAEASMLERFKWLDTDYLDDTMFPCVTAVGMFG</sequence>
<proteinExistence type="predicted"/>
<dbReference type="SUPFAM" id="SSF47473">
    <property type="entry name" value="EF-hand"/>
    <property type="match status" value="1"/>
</dbReference>
<keyword evidence="5" id="KW-1185">Reference proteome</keyword>
<evidence type="ECO:0000256" key="2">
    <source>
        <dbReference type="ARBA" id="ARBA00022837"/>
    </source>
</evidence>
<accession>A0A4Z2IT31</accession>
<dbReference type="InterPro" id="IPR002048">
    <property type="entry name" value="EF_hand_dom"/>
</dbReference>
<dbReference type="AlphaFoldDB" id="A0A4Z2IT31"/>
<dbReference type="GO" id="GO:0005509">
    <property type="term" value="F:calcium ion binding"/>
    <property type="evidence" value="ECO:0007669"/>
    <property type="project" value="InterPro"/>
</dbReference>
<organism evidence="4 5">
    <name type="scientific">Liparis tanakae</name>
    <name type="common">Tanaka's snailfish</name>
    <dbReference type="NCBI Taxonomy" id="230148"/>
    <lineage>
        <taxon>Eukaryota</taxon>
        <taxon>Metazoa</taxon>
        <taxon>Chordata</taxon>
        <taxon>Craniata</taxon>
        <taxon>Vertebrata</taxon>
        <taxon>Euteleostomi</taxon>
        <taxon>Actinopterygii</taxon>
        <taxon>Neopterygii</taxon>
        <taxon>Teleostei</taxon>
        <taxon>Neoteleostei</taxon>
        <taxon>Acanthomorphata</taxon>
        <taxon>Eupercaria</taxon>
        <taxon>Perciformes</taxon>
        <taxon>Cottioidei</taxon>
        <taxon>Cottales</taxon>
        <taxon>Liparidae</taxon>
        <taxon>Liparis</taxon>
    </lineage>
</organism>
<dbReference type="PROSITE" id="PS00018">
    <property type="entry name" value="EF_HAND_1"/>
    <property type="match status" value="1"/>
</dbReference>
<evidence type="ECO:0000256" key="1">
    <source>
        <dbReference type="ARBA" id="ARBA00022723"/>
    </source>
</evidence>
<dbReference type="InterPro" id="IPR018247">
    <property type="entry name" value="EF_Hand_1_Ca_BS"/>
</dbReference>
<feature type="domain" description="EF-hand" evidence="3">
    <location>
        <begin position="38"/>
        <end position="73"/>
    </location>
</feature>
<comment type="caution">
    <text evidence="4">The sequence shown here is derived from an EMBL/GenBank/DDBJ whole genome shotgun (WGS) entry which is preliminary data.</text>
</comment>
<evidence type="ECO:0000313" key="4">
    <source>
        <dbReference type="EMBL" id="TNN80674.1"/>
    </source>
</evidence>
<evidence type="ECO:0000259" key="3">
    <source>
        <dbReference type="PROSITE" id="PS50222"/>
    </source>
</evidence>
<dbReference type="Pfam" id="PF13499">
    <property type="entry name" value="EF-hand_7"/>
    <property type="match status" value="1"/>
</dbReference>
<dbReference type="Gene3D" id="1.10.238.10">
    <property type="entry name" value="EF-hand"/>
    <property type="match status" value="1"/>
</dbReference>
<keyword evidence="1" id="KW-0479">Metal-binding</keyword>
<dbReference type="PROSITE" id="PS50222">
    <property type="entry name" value="EF_HAND_2"/>
    <property type="match status" value="1"/>
</dbReference>
<reference evidence="4 5" key="1">
    <citation type="submission" date="2019-03" db="EMBL/GenBank/DDBJ databases">
        <title>First draft genome of Liparis tanakae, snailfish: a comprehensive survey of snailfish specific genes.</title>
        <authorList>
            <person name="Kim W."/>
            <person name="Song I."/>
            <person name="Jeong J.-H."/>
            <person name="Kim D."/>
            <person name="Kim S."/>
            <person name="Ryu S."/>
            <person name="Song J.Y."/>
            <person name="Lee S.K."/>
        </authorList>
    </citation>
    <scope>NUCLEOTIDE SEQUENCE [LARGE SCALE GENOMIC DNA]</scope>
    <source>
        <tissue evidence="4">Muscle</tissue>
    </source>
</reference>
<evidence type="ECO:0000313" key="5">
    <source>
        <dbReference type="Proteomes" id="UP000314294"/>
    </source>
</evidence>
<gene>
    <name evidence="4" type="primary">rasef_2</name>
    <name evidence="4" type="ORF">EYF80_009182</name>
</gene>
<dbReference type="InterPro" id="IPR011992">
    <property type="entry name" value="EF-hand-dom_pair"/>
</dbReference>
<name>A0A4Z2IT31_9TELE</name>
<keyword evidence="2" id="KW-0106">Calcium</keyword>
<dbReference type="SMART" id="SM00054">
    <property type="entry name" value="EFh"/>
    <property type="match status" value="2"/>
</dbReference>